<dbReference type="RefSeq" id="XP_028514895.1">
    <property type="nucleotide sequence ID" value="XM_028659094.1"/>
</dbReference>
<dbReference type="InterPro" id="IPR001304">
    <property type="entry name" value="C-type_lectin-like"/>
</dbReference>
<dbReference type="Pfam" id="PF00059">
    <property type="entry name" value="Lectin_C"/>
    <property type="match status" value="1"/>
</dbReference>
<dbReference type="Gene3D" id="3.10.100.10">
    <property type="entry name" value="Mannose-Binding Protein A, subunit A"/>
    <property type="match status" value="1"/>
</dbReference>
<name>A0A913YHP9_EXADI</name>
<dbReference type="EnsemblMetazoa" id="XM_028659094.1">
    <property type="protein sequence ID" value="XP_028514895.1"/>
    <property type="gene ID" value="LOC110239219"/>
</dbReference>
<organism evidence="2 3">
    <name type="scientific">Exaiptasia diaphana</name>
    <name type="common">Tropical sea anemone</name>
    <name type="synonym">Aiptasia pulchella</name>
    <dbReference type="NCBI Taxonomy" id="2652724"/>
    <lineage>
        <taxon>Eukaryota</taxon>
        <taxon>Metazoa</taxon>
        <taxon>Cnidaria</taxon>
        <taxon>Anthozoa</taxon>
        <taxon>Hexacorallia</taxon>
        <taxon>Actiniaria</taxon>
        <taxon>Aiptasiidae</taxon>
        <taxon>Exaiptasia</taxon>
    </lineage>
</organism>
<feature type="domain" description="C-type lectin" evidence="1">
    <location>
        <begin position="22"/>
        <end position="57"/>
    </location>
</feature>
<dbReference type="SUPFAM" id="SSF56436">
    <property type="entry name" value="C-type lectin-like"/>
    <property type="match status" value="1"/>
</dbReference>
<dbReference type="Proteomes" id="UP000887567">
    <property type="component" value="Unplaced"/>
</dbReference>
<dbReference type="OrthoDB" id="5971167at2759"/>
<accession>A0A913YHP9</accession>
<dbReference type="AlphaFoldDB" id="A0A913YHP9"/>
<dbReference type="GeneID" id="110239219"/>
<sequence>MITDLGNGWRRYGDAAIKLFSEKKNWTDARHHCQSLGADLLSITSSHENNFVNEVFVKQLNLSYFREDYPDFGTPSEVWKLNQSVPTVKLFGPPDNVLYKAVNGETALYFSEEVVKKNAEKKWREKKVQNMMKRFQALLSTSKPTAL</sequence>
<reference evidence="2" key="1">
    <citation type="submission" date="2022-11" db="UniProtKB">
        <authorList>
            <consortium name="EnsemblMetazoa"/>
        </authorList>
    </citation>
    <scope>IDENTIFICATION</scope>
</reference>
<evidence type="ECO:0000313" key="2">
    <source>
        <dbReference type="EnsemblMetazoa" id="XP_028514895.1"/>
    </source>
</evidence>
<proteinExistence type="predicted"/>
<dbReference type="InterPro" id="IPR016186">
    <property type="entry name" value="C-type_lectin-like/link_sf"/>
</dbReference>
<dbReference type="KEGG" id="epa:110239219"/>
<evidence type="ECO:0000313" key="3">
    <source>
        <dbReference type="Proteomes" id="UP000887567"/>
    </source>
</evidence>
<protein>
    <recommendedName>
        <fullName evidence="1">C-type lectin domain-containing protein</fullName>
    </recommendedName>
</protein>
<dbReference type="InterPro" id="IPR016187">
    <property type="entry name" value="CTDL_fold"/>
</dbReference>
<keyword evidence="3" id="KW-1185">Reference proteome</keyword>
<dbReference type="CDD" id="cd00037">
    <property type="entry name" value="CLECT"/>
    <property type="match status" value="1"/>
</dbReference>
<evidence type="ECO:0000259" key="1">
    <source>
        <dbReference type="Pfam" id="PF00059"/>
    </source>
</evidence>